<dbReference type="EMBL" id="BBNY01000008">
    <property type="protein sequence ID" value="GAL89298.1"/>
    <property type="molecule type" value="Genomic_DNA"/>
</dbReference>
<keyword evidence="5" id="KW-1185">Reference proteome</keyword>
<evidence type="ECO:0000313" key="4">
    <source>
        <dbReference type="Proteomes" id="UP000029641"/>
    </source>
</evidence>
<protein>
    <submittedName>
        <fullName evidence="1">Uncharacterized protein</fullName>
    </submittedName>
</protein>
<proteinExistence type="predicted"/>
<sequence length="47" mass="5651">MILEIDNIALYFKEKQRKIIIITNHMYRHIVDVSDNIYLLKNGCTKK</sequence>
<evidence type="ECO:0000313" key="5">
    <source>
        <dbReference type="Proteomes" id="UP000030184"/>
    </source>
</evidence>
<dbReference type="EMBL" id="BBNS01000021">
    <property type="protein sequence ID" value="GAL72200.1"/>
    <property type="molecule type" value="Genomic_DNA"/>
</dbReference>
<evidence type="ECO:0000313" key="3">
    <source>
        <dbReference type="EMBL" id="GAL89298.1"/>
    </source>
</evidence>
<accession>A0A090VTB0</accession>
<dbReference type="Proteomes" id="UP000029646">
    <property type="component" value="Unassembled WGS sequence"/>
</dbReference>
<evidence type="ECO:0000313" key="1">
    <source>
        <dbReference type="EMBL" id="GAL67960.1"/>
    </source>
</evidence>
<name>A0A090VTB0_9FLAO</name>
<dbReference type="STRING" id="504487.JCM19538_1292"/>
<dbReference type="AlphaFoldDB" id="A0A090VTB0"/>
<dbReference type="Proteomes" id="UP000029641">
    <property type="component" value="Unassembled WGS sequence"/>
</dbReference>
<organism evidence="1 4">
    <name type="scientific">Jejuia pallidilutea</name>
    <dbReference type="NCBI Taxonomy" id="504487"/>
    <lineage>
        <taxon>Bacteria</taxon>
        <taxon>Pseudomonadati</taxon>
        <taxon>Bacteroidota</taxon>
        <taxon>Flavobacteriia</taxon>
        <taxon>Flavobacteriales</taxon>
        <taxon>Flavobacteriaceae</taxon>
        <taxon>Jejuia</taxon>
    </lineage>
</organism>
<reference evidence="5" key="1">
    <citation type="journal article" date="2014" name="Genome Announc.">
        <title>Draft Genome Sequence of Marine Flavobacterium Jejuia pallidilutea Strain 11shimoA1 and Pigmentation Mutants.</title>
        <authorList>
            <person name="Takatani N."/>
            <person name="Nakanishi M."/>
            <person name="Meirelles P."/>
            <person name="Mino S."/>
            <person name="Suda W."/>
            <person name="Oshima K."/>
            <person name="Hattori M."/>
            <person name="Ohkuma M."/>
            <person name="Hosokawa M."/>
            <person name="Miyashita K."/>
            <person name="Thompson F.L."/>
            <person name="Niwa A."/>
            <person name="Sawabe T."/>
            <person name="Sawabe T."/>
        </authorList>
    </citation>
    <scope>NUCLEOTIDE SEQUENCE [LARGE SCALE GENOMIC DNA]</scope>
    <source>
        <strain evidence="5">JCM 19538</strain>
    </source>
</reference>
<gene>
    <name evidence="1" type="ORF">JCM19301_2872</name>
    <name evidence="2" type="ORF">JCM19302_2117</name>
    <name evidence="3" type="ORF">JCM19538_1292</name>
</gene>
<evidence type="ECO:0000313" key="2">
    <source>
        <dbReference type="EMBL" id="GAL72200.1"/>
    </source>
</evidence>
<dbReference type="Proteomes" id="UP000030184">
    <property type="component" value="Unassembled WGS sequence"/>
</dbReference>
<comment type="caution">
    <text evidence="1">The sequence shown here is derived from an EMBL/GenBank/DDBJ whole genome shotgun (WGS) entry which is preliminary data.</text>
</comment>
<dbReference type="EMBL" id="BBNR01000014">
    <property type="protein sequence ID" value="GAL67960.1"/>
    <property type="molecule type" value="Genomic_DNA"/>
</dbReference>